<dbReference type="EMBL" id="BMAU01021196">
    <property type="protein sequence ID" value="GFX97241.1"/>
    <property type="molecule type" value="Genomic_DNA"/>
</dbReference>
<keyword evidence="2" id="KW-1185">Reference proteome</keyword>
<accession>A0A8X6RKW0</accession>
<dbReference type="AlphaFoldDB" id="A0A8X6RKW0"/>
<organism evidence="1 2">
    <name type="scientific">Trichonephila clavipes</name>
    <name type="common">Golden silk orbweaver</name>
    <name type="synonym">Nephila clavipes</name>
    <dbReference type="NCBI Taxonomy" id="2585209"/>
    <lineage>
        <taxon>Eukaryota</taxon>
        <taxon>Metazoa</taxon>
        <taxon>Ecdysozoa</taxon>
        <taxon>Arthropoda</taxon>
        <taxon>Chelicerata</taxon>
        <taxon>Arachnida</taxon>
        <taxon>Araneae</taxon>
        <taxon>Araneomorphae</taxon>
        <taxon>Entelegynae</taxon>
        <taxon>Araneoidea</taxon>
        <taxon>Nephilidae</taxon>
        <taxon>Trichonephila</taxon>
    </lineage>
</organism>
<name>A0A8X6RKW0_TRICX</name>
<proteinExistence type="predicted"/>
<reference evidence="1" key="1">
    <citation type="submission" date="2020-08" db="EMBL/GenBank/DDBJ databases">
        <title>Multicomponent nature underlies the extraordinary mechanical properties of spider dragline silk.</title>
        <authorList>
            <person name="Kono N."/>
            <person name="Nakamura H."/>
            <person name="Mori M."/>
            <person name="Yoshida Y."/>
            <person name="Ohtoshi R."/>
            <person name="Malay A.D."/>
            <person name="Moran D.A.P."/>
            <person name="Tomita M."/>
            <person name="Numata K."/>
            <person name="Arakawa K."/>
        </authorList>
    </citation>
    <scope>NUCLEOTIDE SEQUENCE</scope>
</reference>
<evidence type="ECO:0000313" key="1">
    <source>
        <dbReference type="EMBL" id="GFX97241.1"/>
    </source>
</evidence>
<protein>
    <submittedName>
        <fullName evidence="1">Uncharacterized protein</fullName>
    </submittedName>
</protein>
<dbReference type="Proteomes" id="UP000887159">
    <property type="component" value="Unassembled WGS sequence"/>
</dbReference>
<comment type="caution">
    <text evidence="1">The sequence shown here is derived from an EMBL/GenBank/DDBJ whole genome shotgun (WGS) entry which is preliminary data.</text>
</comment>
<gene>
    <name evidence="1" type="ORF">TNCV_557311</name>
</gene>
<sequence>MDLQWYQSDHGSLVIKIMDSCPACQEFEPSITEDSPGRESRCTLNMSRLKRHPFGGVCELGEWLASSGAVLVT</sequence>
<evidence type="ECO:0000313" key="2">
    <source>
        <dbReference type="Proteomes" id="UP000887159"/>
    </source>
</evidence>